<evidence type="ECO:0000313" key="6">
    <source>
        <dbReference type="Proteomes" id="UP000799049"/>
    </source>
</evidence>
<keyword evidence="6" id="KW-1185">Reference proteome</keyword>
<evidence type="ECO:0000256" key="3">
    <source>
        <dbReference type="ARBA" id="ARBA00023274"/>
    </source>
</evidence>
<dbReference type="GO" id="GO:0006412">
    <property type="term" value="P:translation"/>
    <property type="evidence" value="ECO:0007669"/>
    <property type="project" value="InterPro"/>
</dbReference>
<dbReference type="OrthoDB" id="416470at2759"/>
<dbReference type="PROSITE" id="PS00464">
    <property type="entry name" value="RIBOSOMAL_L22"/>
    <property type="match status" value="1"/>
</dbReference>
<gene>
    <name evidence="5" type="ORF">ANDGO_07972</name>
</gene>
<dbReference type="InterPro" id="IPR047867">
    <property type="entry name" value="Ribosomal_uL22_bac/org-type"/>
</dbReference>
<evidence type="ECO:0000256" key="4">
    <source>
        <dbReference type="RuleBase" id="RU004005"/>
    </source>
</evidence>
<evidence type="ECO:0000256" key="1">
    <source>
        <dbReference type="ARBA" id="ARBA00009451"/>
    </source>
</evidence>
<name>A0A8K0AGT3_ANDGO</name>
<dbReference type="GO" id="GO:0005762">
    <property type="term" value="C:mitochondrial large ribosomal subunit"/>
    <property type="evidence" value="ECO:0007669"/>
    <property type="project" value="TreeGrafter"/>
</dbReference>
<reference evidence="5" key="1">
    <citation type="submission" date="2019-09" db="EMBL/GenBank/DDBJ databases">
        <title>The Mitochondrial Proteome of the Jakobid, Andalucia godoyi, a Protist With the Most Gene-Rich and Bacteria-Like Mitochondrial Genome.</title>
        <authorList>
            <person name="Gray M.W."/>
            <person name="Burger G."/>
            <person name="Derelle R."/>
            <person name="Klimes V."/>
            <person name="Leger M."/>
            <person name="Sarrasin M."/>
            <person name="Vlcek C."/>
            <person name="Roger A.J."/>
            <person name="Elias M."/>
            <person name="Lang B.F."/>
        </authorList>
    </citation>
    <scope>NUCLEOTIDE SEQUENCE</scope>
    <source>
        <strain evidence="5">And28</strain>
    </source>
</reference>
<proteinExistence type="inferred from homology"/>
<keyword evidence="2 4" id="KW-0689">Ribosomal protein</keyword>
<dbReference type="GO" id="GO:0003735">
    <property type="term" value="F:structural constituent of ribosome"/>
    <property type="evidence" value="ECO:0007669"/>
    <property type="project" value="InterPro"/>
</dbReference>
<dbReference type="EMBL" id="VRVR01000050">
    <property type="protein sequence ID" value="KAF0852249.1"/>
    <property type="molecule type" value="Genomic_DNA"/>
</dbReference>
<dbReference type="SUPFAM" id="SSF54843">
    <property type="entry name" value="Ribosomal protein L22"/>
    <property type="match status" value="1"/>
</dbReference>
<keyword evidence="3 4" id="KW-0687">Ribonucleoprotein</keyword>
<comment type="similarity">
    <text evidence="1 4">Belongs to the universal ribosomal protein uL22 family.</text>
</comment>
<accession>A0A8K0AGT3</accession>
<evidence type="ECO:0000256" key="2">
    <source>
        <dbReference type="ARBA" id="ARBA00022980"/>
    </source>
</evidence>
<comment type="caution">
    <text evidence="5">The sequence shown here is derived from an EMBL/GenBank/DDBJ whole genome shotgun (WGS) entry which is preliminary data.</text>
</comment>
<dbReference type="AlphaFoldDB" id="A0A8K0AGT3"/>
<dbReference type="PANTHER" id="PTHR13501">
    <property type="entry name" value="CHLOROPLAST 50S RIBOSOMAL PROTEIN L22-RELATED"/>
    <property type="match status" value="1"/>
</dbReference>
<dbReference type="InterPro" id="IPR018260">
    <property type="entry name" value="Ribosomal_uL22_CS"/>
</dbReference>
<organism evidence="5 6">
    <name type="scientific">Andalucia godoyi</name>
    <name type="common">Flagellate</name>
    <dbReference type="NCBI Taxonomy" id="505711"/>
    <lineage>
        <taxon>Eukaryota</taxon>
        <taxon>Discoba</taxon>
        <taxon>Jakobida</taxon>
        <taxon>Andalucina</taxon>
        <taxon>Andaluciidae</taxon>
        <taxon>Andalucia</taxon>
    </lineage>
</organism>
<evidence type="ECO:0000313" key="5">
    <source>
        <dbReference type="EMBL" id="KAF0852249.1"/>
    </source>
</evidence>
<dbReference type="InterPro" id="IPR001063">
    <property type="entry name" value="Ribosomal_uL22"/>
</dbReference>
<dbReference type="CDD" id="cd00336">
    <property type="entry name" value="Ribosomal_L22"/>
    <property type="match status" value="1"/>
</dbReference>
<dbReference type="Proteomes" id="UP000799049">
    <property type="component" value="Unassembled WGS sequence"/>
</dbReference>
<dbReference type="Gene3D" id="3.90.470.10">
    <property type="entry name" value="Ribosomal protein L22/L17"/>
    <property type="match status" value="1"/>
</dbReference>
<protein>
    <submittedName>
        <fullName evidence="5">Mitochondrial ribosomal protein L22 (UL22m)</fullName>
    </submittedName>
</protein>
<sequence length="164" mass="17189">MFRRLFSSDVLSSVLSNVSSSSASAALSGASSAAAAGAGVAGYVSQAVFRGVKTSPKKLNLLARMVRGMSVPSALAQLDHSPKRHAKTLALAIQSAVSNAGSRSAASADKEKKDLKIVEAYVTKGEYIKRVQFHARGKFGTKHHPSSHLTVRLANIPNLDESAN</sequence>
<dbReference type="Pfam" id="PF00237">
    <property type="entry name" value="Ribosomal_L22"/>
    <property type="match status" value="1"/>
</dbReference>
<dbReference type="PANTHER" id="PTHR13501:SF8">
    <property type="entry name" value="LARGE RIBOSOMAL SUBUNIT PROTEIN UL22M"/>
    <property type="match status" value="1"/>
</dbReference>
<dbReference type="InterPro" id="IPR036394">
    <property type="entry name" value="Ribosomal_uL22_sf"/>
</dbReference>